<proteinExistence type="predicted"/>
<evidence type="ECO:0000256" key="3">
    <source>
        <dbReference type="ARBA" id="ARBA00023015"/>
    </source>
</evidence>
<dbReference type="GO" id="GO:0006351">
    <property type="term" value="P:DNA-templated transcription"/>
    <property type="evidence" value="ECO:0007669"/>
    <property type="project" value="InterPro"/>
</dbReference>
<feature type="domain" description="Zn(2)-C6 fungal-type" evidence="7">
    <location>
        <begin position="23"/>
        <end position="53"/>
    </location>
</feature>
<dbReference type="Gene3D" id="4.10.240.10">
    <property type="entry name" value="Zn(2)-C6 fungal-type DNA-binding domain"/>
    <property type="match status" value="1"/>
</dbReference>
<dbReference type="PANTHER" id="PTHR47338">
    <property type="entry name" value="ZN(II)2CYS6 TRANSCRIPTION FACTOR (EUROFUNG)-RELATED"/>
    <property type="match status" value="1"/>
</dbReference>
<keyword evidence="5" id="KW-0539">Nucleus</keyword>
<dbReference type="AlphaFoldDB" id="A0AAJ0FUS9"/>
<evidence type="ECO:0000313" key="8">
    <source>
        <dbReference type="EMBL" id="KAK2592529.1"/>
    </source>
</evidence>
<evidence type="ECO:0000256" key="4">
    <source>
        <dbReference type="ARBA" id="ARBA00023163"/>
    </source>
</evidence>
<name>A0AAJ0FUS9_9HYPO</name>
<dbReference type="GO" id="GO:0000981">
    <property type="term" value="F:DNA-binding transcription factor activity, RNA polymerase II-specific"/>
    <property type="evidence" value="ECO:0007669"/>
    <property type="project" value="InterPro"/>
</dbReference>
<dbReference type="SUPFAM" id="SSF57701">
    <property type="entry name" value="Zn2/Cys6 DNA-binding domain"/>
    <property type="match status" value="1"/>
</dbReference>
<dbReference type="GO" id="GO:0005634">
    <property type="term" value="C:nucleus"/>
    <property type="evidence" value="ECO:0007669"/>
    <property type="project" value="UniProtKB-SubCell"/>
</dbReference>
<dbReference type="GO" id="GO:0008270">
    <property type="term" value="F:zinc ion binding"/>
    <property type="evidence" value="ECO:0007669"/>
    <property type="project" value="InterPro"/>
</dbReference>
<feature type="region of interest" description="Disordered" evidence="6">
    <location>
        <begin position="730"/>
        <end position="774"/>
    </location>
</feature>
<dbReference type="GO" id="GO:0003677">
    <property type="term" value="F:DNA binding"/>
    <property type="evidence" value="ECO:0007669"/>
    <property type="project" value="InterPro"/>
</dbReference>
<dbReference type="SMART" id="SM00906">
    <property type="entry name" value="Fungal_trans"/>
    <property type="match status" value="1"/>
</dbReference>
<dbReference type="Proteomes" id="UP001251528">
    <property type="component" value="Unassembled WGS sequence"/>
</dbReference>
<keyword evidence="3" id="KW-0805">Transcription regulation</keyword>
<dbReference type="CDD" id="cd12148">
    <property type="entry name" value="fungal_TF_MHR"/>
    <property type="match status" value="1"/>
</dbReference>
<evidence type="ECO:0000256" key="1">
    <source>
        <dbReference type="ARBA" id="ARBA00004123"/>
    </source>
</evidence>
<dbReference type="CDD" id="cd00067">
    <property type="entry name" value="GAL4"/>
    <property type="match status" value="1"/>
</dbReference>
<organism evidence="8 9">
    <name type="scientific">Conoideocrella luteorostrata</name>
    <dbReference type="NCBI Taxonomy" id="1105319"/>
    <lineage>
        <taxon>Eukaryota</taxon>
        <taxon>Fungi</taxon>
        <taxon>Dikarya</taxon>
        <taxon>Ascomycota</taxon>
        <taxon>Pezizomycotina</taxon>
        <taxon>Sordariomycetes</taxon>
        <taxon>Hypocreomycetidae</taxon>
        <taxon>Hypocreales</taxon>
        <taxon>Clavicipitaceae</taxon>
        <taxon>Conoideocrella</taxon>
    </lineage>
</organism>
<dbReference type="EMBL" id="JASWJB010000261">
    <property type="protein sequence ID" value="KAK2592529.1"/>
    <property type="molecule type" value="Genomic_DNA"/>
</dbReference>
<comment type="subcellular location">
    <subcellularLocation>
        <location evidence="1">Nucleus</location>
    </subcellularLocation>
</comment>
<feature type="region of interest" description="Disordered" evidence="6">
    <location>
        <begin position="613"/>
        <end position="651"/>
    </location>
</feature>
<evidence type="ECO:0000259" key="7">
    <source>
        <dbReference type="PROSITE" id="PS50048"/>
    </source>
</evidence>
<accession>A0AAJ0FUS9</accession>
<dbReference type="InterPro" id="IPR007219">
    <property type="entry name" value="XnlR_reg_dom"/>
</dbReference>
<evidence type="ECO:0000256" key="2">
    <source>
        <dbReference type="ARBA" id="ARBA00022723"/>
    </source>
</evidence>
<keyword evidence="9" id="KW-1185">Reference proteome</keyword>
<dbReference type="InterPro" id="IPR050815">
    <property type="entry name" value="TF_fung"/>
</dbReference>
<evidence type="ECO:0000313" key="9">
    <source>
        <dbReference type="Proteomes" id="UP001251528"/>
    </source>
</evidence>
<dbReference type="Pfam" id="PF00172">
    <property type="entry name" value="Zn_clus"/>
    <property type="match status" value="1"/>
</dbReference>
<evidence type="ECO:0000256" key="5">
    <source>
        <dbReference type="ARBA" id="ARBA00023242"/>
    </source>
</evidence>
<feature type="region of interest" description="Disordered" evidence="6">
    <location>
        <begin position="667"/>
        <end position="696"/>
    </location>
</feature>
<feature type="compositionally biased region" description="Polar residues" evidence="6">
    <location>
        <begin position="737"/>
        <end position="769"/>
    </location>
</feature>
<dbReference type="Pfam" id="PF04082">
    <property type="entry name" value="Fungal_trans"/>
    <property type="match status" value="1"/>
</dbReference>
<protein>
    <recommendedName>
        <fullName evidence="7">Zn(2)-C6 fungal-type domain-containing protein</fullName>
    </recommendedName>
</protein>
<sequence length="847" mass="94140">MPSQQHQPDPSGSGASHSMEPLACVMCRSRKLKCDRTKPACARCRKVGSECVYPESRRRPTFKRRNVKEIEARLAQVESYLKEVNKGVDEGTENISKPLDAPLRQGDLTFEGGLPDHKDTTQEHVATAFGFSDYAAPQGDSFMGNDDGALMGLGYSETLPPYDVQEQLNNTFFLVHYHFVPIIHSGRYYQSLYAGPLRKPPMSLQYAIWAMAANGHAKYDQYAEVFYKRTRQYIEADEMKDHGEHFITIAHAQALCLCAAFEAKKMLFTRASMSCAKAVRLCQMMGLDRLDGTGDDLPPSLGPHTSWQELEERRRVFWGAFAIDSHASIATGWPTLINPDDVMTRLPASEEAFASGNEETCPFFEEVFNGSPYGTFAGTIIICHIFREILKHVHRCKPSDRPDDMMEGPFWKRHRDLDNKLSSAFMFLPANLRLPRGLRDPGCIHMNLNLHAAVIIFHHAALEKAELHKLSESVTDMSVCRMKTSADEIVNILKMSSHSPHVFKSPLCALSLYCCTTVYVYLAKKNPIGGITPVDKSNLEIILQAMEAIGRKHEMTCAFLQQACLDIERNNLKSVLKLPTLEKYRGSFGPSPNSNIPLISRSSVSRHTKITPVLPGRLPLNKPQGKIMPRHSRLDKGDPPFGPTENQPVDRNFLNTDCFQPVLGAVTRNVGAGPSDRTDNKRKRTSPNPAIGIMSSSVDSRVGPEIEFNDQTSLLSSGIGLDMLNPTNDASFVLPDRTNSSTSSPAYRPGNSGSEPFTGSSYTTPSGLGNTPEENRIDLRTFQDRMPQIWQAAQMQSMQDAMFTSSVTEALFNMAGIDENSAMPTSWETWGESMTWRSDMPGPGPAP</sequence>
<keyword evidence="4" id="KW-0804">Transcription</keyword>
<dbReference type="PROSITE" id="PS50048">
    <property type="entry name" value="ZN2_CY6_FUNGAL_2"/>
    <property type="match status" value="1"/>
</dbReference>
<keyword evidence="2" id="KW-0479">Metal-binding</keyword>
<dbReference type="InterPro" id="IPR001138">
    <property type="entry name" value="Zn2Cys6_DnaBD"/>
</dbReference>
<dbReference type="InterPro" id="IPR036864">
    <property type="entry name" value="Zn2-C6_fun-type_DNA-bd_sf"/>
</dbReference>
<dbReference type="SMART" id="SM00066">
    <property type="entry name" value="GAL4"/>
    <property type="match status" value="1"/>
</dbReference>
<dbReference type="PANTHER" id="PTHR47338:SF10">
    <property type="entry name" value="TRANSCRIPTION FACTOR DOMAIN-CONTAINING PROTEIN-RELATED"/>
    <property type="match status" value="1"/>
</dbReference>
<evidence type="ECO:0000256" key="6">
    <source>
        <dbReference type="SAM" id="MobiDB-lite"/>
    </source>
</evidence>
<dbReference type="PROSITE" id="PS00463">
    <property type="entry name" value="ZN2_CY6_FUNGAL_1"/>
    <property type="match status" value="1"/>
</dbReference>
<gene>
    <name evidence="8" type="ORF">QQS21_009774</name>
</gene>
<comment type="caution">
    <text evidence="8">The sequence shown here is derived from an EMBL/GenBank/DDBJ whole genome shotgun (WGS) entry which is preliminary data.</text>
</comment>
<reference evidence="8" key="1">
    <citation type="submission" date="2023-06" db="EMBL/GenBank/DDBJ databases">
        <title>Conoideocrella luteorostrata (Hypocreales: Clavicipitaceae), a potential biocontrol fungus for elongate hemlock scale in United States Christmas tree production areas.</title>
        <authorList>
            <person name="Barrett H."/>
            <person name="Lovett B."/>
            <person name="Macias A.M."/>
            <person name="Stajich J.E."/>
            <person name="Kasson M.T."/>
        </authorList>
    </citation>
    <scope>NUCLEOTIDE SEQUENCE</scope>
    <source>
        <strain evidence="8">ARSEF 14590</strain>
    </source>
</reference>